<organism evidence="1 2">
    <name type="scientific">Brevibacillus brevis</name>
    <name type="common">Bacillus brevis</name>
    <dbReference type="NCBI Taxonomy" id="1393"/>
    <lineage>
        <taxon>Bacteria</taxon>
        <taxon>Bacillati</taxon>
        <taxon>Bacillota</taxon>
        <taxon>Bacilli</taxon>
        <taxon>Bacillales</taxon>
        <taxon>Paenibacillaceae</taxon>
        <taxon>Brevibacillus</taxon>
    </lineage>
</organism>
<gene>
    <name evidence="1" type="ORF">AB432_005255</name>
</gene>
<reference evidence="1 2" key="1">
    <citation type="journal article" date="2015" name="Genome Announc.">
        <title>Draft Genome Sequence of Brevibacillus brevis DZQ7, a Plant Growth-Promoting Rhizobacterium with Broad-Spectrum Antimicrobial Activity.</title>
        <authorList>
            <person name="Hou Q."/>
            <person name="Wang C."/>
            <person name="Hou X."/>
            <person name="Xia Z."/>
            <person name="Ye J."/>
            <person name="Liu K."/>
            <person name="Liu H."/>
            <person name="Wang J."/>
            <person name="Guo H."/>
            <person name="Yu X."/>
            <person name="Yang Y."/>
            <person name="Du B."/>
            <person name="Ding Y."/>
        </authorList>
    </citation>
    <scope>NUCLEOTIDE SEQUENCE [LARGE SCALE GENOMIC DNA]</scope>
    <source>
        <strain evidence="1 2">DZQ7</strain>
    </source>
</reference>
<dbReference type="RefSeq" id="WP_048031358.1">
    <property type="nucleotide sequence ID" value="NZ_CP030117.1"/>
</dbReference>
<dbReference type="EMBL" id="CP030117">
    <property type="protein sequence ID" value="AWX54481.1"/>
    <property type="molecule type" value="Genomic_DNA"/>
</dbReference>
<accession>A0A2Z4MDP5</accession>
<dbReference type="AlphaFoldDB" id="A0A2Z4MDP5"/>
<evidence type="ECO:0000313" key="2">
    <source>
        <dbReference type="Proteomes" id="UP000036061"/>
    </source>
</evidence>
<protein>
    <submittedName>
        <fullName evidence="1">Uncharacterized protein</fullName>
    </submittedName>
</protein>
<evidence type="ECO:0000313" key="1">
    <source>
        <dbReference type="EMBL" id="AWX54481.1"/>
    </source>
</evidence>
<proteinExistence type="predicted"/>
<name>A0A2Z4MDP5_BREBE</name>
<dbReference type="Proteomes" id="UP000036061">
    <property type="component" value="Chromosome"/>
</dbReference>
<sequence length="135" mass="15286">MNSYVNREIVPGERVGEFFLGCTKNELLQNIQSPYSITDSPEVLQMKLNDMEFFIEKKSGKLSTISVFGRFQGKFLNQIGLGSTLTDLKGIVGEELEYDPIGNEYNLNGITFFFSLPNESGDKLVEHIVIWKPIE</sequence>